<evidence type="ECO:0000259" key="15">
    <source>
        <dbReference type="Pfam" id="PF23000"/>
    </source>
</evidence>
<evidence type="ECO:0000256" key="10">
    <source>
        <dbReference type="ARBA" id="ARBA00023180"/>
    </source>
</evidence>
<feature type="transmembrane region" description="Helical" evidence="14">
    <location>
        <begin position="200"/>
        <end position="219"/>
    </location>
</feature>
<dbReference type="OMA" id="TINIWTA"/>
<feature type="transmembrane region" description="Helical" evidence="14">
    <location>
        <begin position="970"/>
        <end position="990"/>
    </location>
</feature>
<feature type="domain" description="Chitin synthase chs-1/2 N-terminal putative transporter" evidence="15">
    <location>
        <begin position="60"/>
        <end position="220"/>
    </location>
</feature>
<feature type="transmembrane region" description="Helical" evidence="14">
    <location>
        <begin position="262"/>
        <end position="282"/>
    </location>
</feature>
<evidence type="ECO:0000256" key="6">
    <source>
        <dbReference type="ARBA" id="ARBA00022692"/>
    </source>
</evidence>
<evidence type="ECO:0000313" key="16">
    <source>
        <dbReference type="EMBL" id="TRY79649.1"/>
    </source>
</evidence>
<keyword evidence="7 14" id="KW-1133">Transmembrane helix</keyword>
<evidence type="ECO:0000256" key="1">
    <source>
        <dbReference type="ARBA" id="ARBA00004651"/>
    </source>
</evidence>
<feature type="region of interest" description="Disordered" evidence="13">
    <location>
        <begin position="1200"/>
        <end position="1280"/>
    </location>
</feature>
<evidence type="ECO:0000256" key="2">
    <source>
        <dbReference type="ARBA" id="ARBA00012543"/>
    </source>
</evidence>
<keyword evidence="3" id="KW-1003">Cell membrane</keyword>
<feature type="transmembrane region" description="Helical" evidence="14">
    <location>
        <begin position="1026"/>
        <end position="1044"/>
    </location>
</feature>
<comment type="subcellular location">
    <subcellularLocation>
        <location evidence="1">Cell membrane</location>
        <topology evidence="1">Multi-pass membrane protein</topology>
    </subcellularLocation>
</comment>
<feature type="region of interest" description="Disordered" evidence="13">
    <location>
        <begin position="1117"/>
        <end position="1136"/>
    </location>
</feature>
<evidence type="ECO:0000256" key="11">
    <source>
        <dbReference type="ARBA" id="ARBA00046329"/>
    </source>
</evidence>
<dbReference type="Gene3D" id="3.90.550.10">
    <property type="entry name" value="Spore Coat Polysaccharide Biosynthesis Protein SpsA, Chain A"/>
    <property type="match status" value="1"/>
</dbReference>
<keyword evidence="17" id="KW-1185">Reference proteome</keyword>
<feature type="region of interest" description="Disordered" evidence="13">
    <location>
        <begin position="1"/>
        <end position="26"/>
    </location>
</feature>
<feature type="transmembrane region" description="Helical" evidence="14">
    <location>
        <begin position="1338"/>
        <end position="1356"/>
    </location>
</feature>
<dbReference type="Pfam" id="PF23000">
    <property type="entry name" value="ChitinSynthase_IV_N"/>
    <property type="match status" value="1"/>
</dbReference>
<evidence type="ECO:0000256" key="3">
    <source>
        <dbReference type="ARBA" id="ARBA00022475"/>
    </source>
</evidence>
<organism evidence="16 17">
    <name type="scientific">Tigriopus californicus</name>
    <name type="common">Marine copepod</name>
    <dbReference type="NCBI Taxonomy" id="6832"/>
    <lineage>
        <taxon>Eukaryota</taxon>
        <taxon>Metazoa</taxon>
        <taxon>Ecdysozoa</taxon>
        <taxon>Arthropoda</taxon>
        <taxon>Crustacea</taxon>
        <taxon>Multicrustacea</taxon>
        <taxon>Hexanauplia</taxon>
        <taxon>Copepoda</taxon>
        <taxon>Harpacticoida</taxon>
        <taxon>Harpacticidae</taxon>
        <taxon>Tigriopus</taxon>
    </lineage>
</organism>
<name>A0A553PPP4_TIGCA</name>
<proteinExistence type="inferred from homology"/>
<feature type="transmembrane region" description="Helical" evidence="14">
    <location>
        <begin position="1082"/>
        <end position="1101"/>
    </location>
</feature>
<feature type="transmembrane region" description="Helical" evidence="14">
    <location>
        <begin position="340"/>
        <end position="362"/>
    </location>
</feature>
<feature type="transmembrane region" description="Helical" evidence="14">
    <location>
        <begin position="421"/>
        <end position="439"/>
    </location>
</feature>
<comment type="catalytic activity">
    <reaction evidence="12">
        <text>[(1-&gt;4)-N-acetyl-beta-D-glucosaminyl](n) + UDP-N-acetyl-alpha-D-glucosamine = [(1-&gt;4)-N-acetyl-beta-D-glucosaminyl](n+1) + UDP + H(+)</text>
        <dbReference type="Rhea" id="RHEA:16637"/>
        <dbReference type="Rhea" id="RHEA-COMP:9593"/>
        <dbReference type="Rhea" id="RHEA-COMP:9595"/>
        <dbReference type="ChEBI" id="CHEBI:15378"/>
        <dbReference type="ChEBI" id="CHEBI:17029"/>
        <dbReference type="ChEBI" id="CHEBI:57705"/>
        <dbReference type="ChEBI" id="CHEBI:58223"/>
        <dbReference type="EC" id="2.4.1.16"/>
    </reaction>
</comment>
<dbReference type="PANTHER" id="PTHR22914:SF42">
    <property type="entry name" value="CHITIN SYNTHASE"/>
    <property type="match status" value="1"/>
</dbReference>
<dbReference type="Proteomes" id="UP000318571">
    <property type="component" value="Chromosome 6"/>
</dbReference>
<evidence type="ECO:0000256" key="14">
    <source>
        <dbReference type="SAM" id="Phobius"/>
    </source>
</evidence>
<dbReference type="GO" id="GO:0005886">
    <property type="term" value="C:plasma membrane"/>
    <property type="evidence" value="ECO:0007669"/>
    <property type="project" value="UniProtKB-SubCell"/>
</dbReference>
<feature type="transmembrane region" description="Helical" evidence="14">
    <location>
        <begin position="1400"/>
        <end position="1419"/>
    </location>
</feature>
<dbReference type="STRING" id="6832.A0A553PPP4"/>
<comment type="similarity">
    <text evidence="11">Belongs to the chitin synthase family. Class IV subfamily.</text>
</comment>
<feature type="transmembrane region" description="Helical" evidence="14">
    <location>
        <begin position="996"/>
        <end position="1014"/>
    </location>
</feature>
<gene>
    <name evidence="16" type="ORF">TCAL_06588</name>
</gene>
<feature type="transmembrane region" description="Helical" evidence="14">
    <location>
        <begin position="173"/>
        <end position="194"/>
    </location>
</feature>
<evidence type="ECO:0000256" key="13">
    <source>
        <dbReference type="SAM" id="MobiDB-lite"/>
    </source>
</evidence>
<dbReference type="InterPro" id="IPR029044">
    <property type="entry name" value="Nucleotide-diphossugar_trans"/>
</dbReference>
<accession>A0A553PPP4</accession>
<feature type="compositionally biased region" description="Basic and acidic residues" evidence="13">
    <location>
        <begin position="1117"/>
        <end position="1135"/>
    </location>
</feature>
<dbReference type="SUPFAM" id="SSF53448">
    <property type="entry name" value="Nucleotide-diphospho-sugar transferases"/>
    <property type="match status" value="1"/>
</dbReference>
<feature type="transmembrane region" description="Helical" evidence="14">
    <location>
        <begin position="451"/>
        <end position="477"/>
    </location>
</feature>
<dbReference type="PANTHER" id="PTHR22914">
    <property type="entry name" value="CHITIN SYNTHASE"/>
    <property type="match status" value="1"/>
</dbReference>
<dbReference type="EMBL" id="VCGU01000002">
    <property type="protein sequence ID" value="TRY79649.1"/>
    <property type="molecule type" value="Genomic_DNA"/>
</dbReference>
<evidence type="ECO:0000313" key="17">
    <source>
        <dbReference type="Proteomes" id="UP000318571"/>
    </source>
</evidence>
<dbReference type="GO" id="GO:0004100">
    <property type="term" value="F:chitin synthase activity"/>
    <property type="evidence" value="ECO:0007669"/>
    <property type="project" value="UniProtKB-EC"/>
</dbReference>
<keyword evidence="6 14" id="KW-0812">Transmembrane</keyword>
<feature type="region of interest" description="Disordered" evidence="13">
    <location>
        <begin position="228"/>
        <end position="252"/>
    </location>
</feature>
<dbReference type="EC" id="2.4.1.16" evidence="2"/>
<keyword evidence="5" id="KW-0808">Transferase</keyword>
<dbReference type="CDD" id="cd04190">
    <property type="entry name" value="Chitin_synth_C"/>
    <property type="match status" value="1"/>
</dbReference>
<evidence type="ECO:0000256" key="12">
    <source>
        <dbReference type="ARBA" id="ARBA00048014"/>
    </source>
</evidence>
<feature type="region of interest" description="Disordered" evidence="13">
    <location>
        <begin position="1552"/>
        <end position="1571"/>
    </location>
</feature>
<feature type="transmembrane region" description="Helical" evidence="14">
    <location>
        <begin position="1050"/>
        <end position="1070"/>
    </location>
</feature>
<feature type="transmembrane region" description="Helical" evidence="14">
    <location>
        <begin position="135"/>
        <end position="153"/>
    </location>
</feature>
<keyword evidence="8" id="KW-0175">Coiled coil</keyword>
<keyword evidence="4" id="KW-0328">Glycosyltransferase</keyword>
<keyword evidence="10" id="KW-0325">Glycoprotein</keyword>
<sequence>MVTFDIAETTESFEPQPEHNGPQSIENGAPVEKWDAFIAEPPAIDTGSEAAMVWVRRFEKLMLIIAYILTFAIVITGVVVGKGVTMFMIAQVSPVDSRVLPYCKKGGQIIDKTKDYEIKKDRALYADSIETEQVAWVWCLFFAFAIPEVLSFLRASRILLFKKWERPKFLDFFFVLVMEVLHVIGVSMLVFLALPQLDSTHALALTNCLAVIPGIMLILSREPKRPKVVDNQNENENEENEENENGGNGQGNQSVKMPWVKVGVDALAILAQLSGALTWPILQWSKSSDTAEMKYAWAVPLGIILASAGWWECFVTEHSKVPIVKILHGVRVRMIDGTRYFTYLWISVIKVLVFFVVMWLIVMFNGVLIEPLNIFSKFTESFNQHGFNVTEIEDQILGGSRVTEDAFETKYEATIMTQRLIPLYVLLIQVGCTYGAYIFSKFACKVQIQEFSFALPLSMAVPACMTFVLVGCGFRAADECAFYGVVPDNLFFECPAIGDYLSYLWNEHMWLWALWFLSQLWITMHIWSPRSTRLASTEEIFGTPMYCSLFIDQSLTLNRRHDGKNDFTFEDMQADEQDEAQFNASPSTTFGEDEQAKRSDVKSKDKVTKIYGCATMWHETKDEMIEMLKSVFRIDKDYAQRKVNQEYYKTIDKDFYEWETHIFFDDAFEVDLEFDGGTRNVVNSFVKLLVRVMDEAASYVHGRNVMVKPPTKYPAPHGGRLVWTLPGKTKIVCHLKDKDLIRHKKRWSQCMYMYYLLGYKIMELACSTQRKEVLAENTFILALDGDIDFQPNAVTRLVDLMKKNEKLGAACGRIHPTGSGFMQWYQRFEYAIGHWLQKSTEHVLGCVLCSPGCFSLFRAQALMDKNVMKMYTTKSEKAMDFVQFDQGEDRWLCTLLLQRGWRVEYSAASDAFTACPEGFDEFYNQRRRWMPSTIANIFDVLSDYKSVTKQNDDISIFYIAYQMMMMVGTVLGPGTIFLMIVGAFTAAFSISNWTSFLVNLIPLLAFMFVCFALDSKIQLYMAQIMSAVYALVMMAVMVGIMLQIREDGFLAPTTLSIVLVGGSFILGAIVHPQEFWCLPYGLIYYITIPSMYLLLVIYSIFNMNVVSWGTREMPKKKSKAEIEEEKKKEEELKKETNKKKKDGSLLGFLMNQTDKSEKGSVEFSFANLFKCMCFTHEEADDPKKQLVKIAASLEQVNARLGKIEQDGPGNGGPLGAGFRRRSSTGRRVSRGSFTAPVPLPVNEKPSEGSLPEVNHLMEQSMDSSDSDSESNNNSSDEEESANFWIHDRELGNGQDNVLKGSEIIFWRKLIERYLQPLRKNEEKEKKQAQELLDLRNQMVFSFFMLNAVFVVVVFLLQQQKDLLFIRWPLGAKANVTYIGPKTNPVVEVDYEYLELEPIGVVFVVFFAFILILQVIGMLFHRWGTMSQIISTTRLLTRVVKLVSDEPTEERASYKKVRPNMGRRGTVHNLLEKQQEKSTSGPLDLQGDIKRKIMTMDPEHPAFKRLSVSQSGIAEFQRRASISIMQDQGQPILERERRRSILVENLDPGVYNMGLVGDDEVSRDADSDNSQE</sequence>
<feature type="transmembrane region" description="Helical" evidence="14">
    <location>
        <begin position="61"/>
        <end position="80"/>
    </location>
</feature>
<evidence type="ECO:0000256" key="4">
    <source>
        <dbReference type="ARBA" id="ARBA00022676"/>
    </source>
</evidence>
<feature type="compositionally biased region" description="Acidic residues" evidence="13">
    <location>
        <begin position="233"/>
        <end position="244"/>
    </location>
</feature>
<feature type="compositionally biased region" description="Basic residues" evidence="13">
    <location>
        <begin position="1218"/>
        <end position="1229"/>
    </location>
</feature>
<reference evidence="16 17" key="1">
    <citation type="journal article" date="2018" name="Nat. Ecol. Evol.">
        <title>Genomic signatures of mitonuclear coevolution across populations of Tigriopus californicus.</title>
        <authorList>
            <person name="Barreto F.S."/>
            <person name="Watson E.T."/>
            <person name="Lima T.G."/>
            <person name="Willett C.S."/>
            <person name="Edmands S."/>
            <person name="Li W."/>
            <person name="Burton R.S."/>
        </authorList>
    </citation>
    <scope>NUCLEOTIDE SEQUENCE [LARGE SCALE GENOMIC DNA]</scope>
    <source>
        <strain evidence="16 17">San Diego</strain>
    </source>
</reference>
<keyword evidence="9 14" id="KW-0472">Membrane</keyword>
<evidence type="ECO:0000256" key="8">
    <source>
        <dbReference type="ARBA" id="ARBA00023054"/>
    </source>
</evidence>
<evidence type="ECO:0000256" key="9">
    <source>
        <dbReference type="ARBA" id="ARBA00023136"/>
    </source>
</evidence>
<dbReference type="InterPro" id="IPR004835">
    <property type="entry name" value="Chitin_synth"/>
</dbReference>
<dbReference type="InterPro" id="IPR055120">
    <property type="entry name" value="Chs-1/2_IV_N"/>
</dbReference>
<dbReference type="FunFam" id="3.90.550.10:FF:000139">
    <property type="entry name" value="Chitin synthase 8"/>
    <property type="match status" value="1"/>
</dbReference>
<protein>
    <recommendedName>
        <fullName evidence="2">chitin synthase</fullName>
        <ecNumber evidence="2">2.4.1.16</ecNumber>
    </recommendedName>
</protein>
<evidence type="ECO:0000256" key="5">
    <source>
        <dbReference type="ARBA" id="ARBA00022679"/>
    </source>
</evidence>
<evidence type="ECO:0000256" key="7">
    <source>
        <dbReference type="ARBA" id="ARBA00022989"/>
    </source>
</evidence>
<dbReference type="GO" id="GO:0006031">
    <property type="term" value="P:chitin biosynthetic process"/>
    <property type="evidence" value="ECO:0007669"/>
    <property type="project" value="TreeGrafter"/>
</dbReference>
<dbReference type="Pfam" id="PF03142">
    <property type="entry name" value="Chitin_synth_2"/>
    <property type="match status" value="1"/>
</dbReference>
<comment type="caution">
    <text evidence="16">The sequence shown here is derived from an EMBL/GenBank/DDBJ whole genome shotgun (WGS) entry which is preliminary data.</text>
</comment>
<feature type="transmembrane region" description="Helical" evidence="14">
    <location>
        <begin position="294"/>
        <end position="315"/>
    </location>
</feature>